<dbReference type="PANTHER" id="PTHR31157">
    <property type="entry name" value="SCP DOMAIN-CONTAINING PROTEIN"/>
    <property type="match status" value="1"/>
</dbReference>
<feature type="domain" description="SCP" evidence="2">
    <location>
        <begin position="235"/>
        <end position="345"/>
    </location>
</feature>
<dbReference type="PANTHER" id="PTHR31157:SF26">
    <property type="entry name" value="SCP-LIKE EXTRACELLULAR PROTEIN"/>
    <property type="match status" value="1"/>
</dbReference>
<dbReference type="InterPro" id="IPR014044">
    <property type="entry name" value="CAP_dom"/>
</dbReference>
<dbReference type="EMBL" id="BMHB01000001">
    <property type="protein sequence ID" value="GGI14480.1"/>
    <property type="molecule type" value="Genomic_DNA"/>
</dbReference>
<name>A0A8J3EWX8_9BACI</name>
<evidence type="ECO:0000256" key="1">
    <source>
        <dbReference type="SAM" id="Phobius"/>
    </source>
</evidence>
<reference evidence="5" key="1">
    <citation type="journal article" date="2019" name="Int. J. Syst. Evol. Microbiol.">
        <title>The Global Catalogue of Microorganisms (GCM) 10K type strain sequencing project: providing services to taxonomists for standard genome sequencing and annotation.</title>
        <authorList>
            <consortium name="The Broad Institute Genomics Platform"/>
            <consortium name="The Broad Institute Genome Sequencing Center for Infectious Disease"/>
            <person name="Wu L."/>
            <person name="Ma J."/>
        </authorList>
    </citation>
    <scope>NUCLEOTIDE SEQUENCE [LARGE SCALE GENOMIC DNA]</scope>
    <source>
        <strain evidence="5">CGMCC 1.14993</strain>
    </source>
</reference>
<dbReference type="RefSeq" id="WP_158093261.1">
    <property type="nucleotide sequence ID" value="NZ_BMHB01000001.1"/>
</dbReference>
<sequence length="348" mass="40110">MEKLLKLFFFTISFVTVFIFSPLIKDWFINITNVNQFQRVDEVQVPLTEHTDTKSAASFSVIEYIGKSEQDVMKVYGKPSRKVPSQYDYDWLIYDKDPANYIQFGILNGTVVTVYVAGNKVDVSPFLIGSHYEESIDHVNLHEKLSFSLLNNEYTFKLSTTDLHERPLVAVNDSYAQLYFDRFTGSLLGVRFLSPETLVKQRPYELVYSGKLISSKPLNEAKQAIIDREEEKQIFNLTNVYRKRMNLSTLKWNKEAAKVALGHSKDMVENKYFDHHSSLYGSLADRLNDADVPYRLAGENISANYVDGIASVYGWINSKGHRVNMYKKDYTTLGVGAYKKYYTQNFIK</sequence>
<evidence type="ECO:0000313" key="5">
    <source>
        <dbReference type="Proteomes" id="UP000626244"/>
    </source>
</evidence>
<evidence type="ECO:0000313" key="4">
    <source>
        <dbReference type="EMBL" id="GGI14480.1"/>
    </source>
</evidence>
<proteinExistence type="predicted"/>
<dbReference type="Pfam" id="PF00188">
    <property type="entry name" value="CAP"/>
    <property type="match status" value="1"/>
</dbReference>
<dbReference type="AlphaFoldDB" id="A0A8J3EWX8"/>
<dbReference type="OrthoDB" id="9783944at2"/>
<accession>A0A8J3EWX8</accession>
<feature type="transmembrane region" description="Helical" evidence="1">
    <location>
        <begin position="7"/>
        <end position="24"/>
    </location>
</feature>
<gene>
    <name evidence="4" type="ORF">GCM10007380_23150</name>
</gene>
<dbReference type="Pfam" id="PF14504">
    <property type="entry name" value="CAP_assoc_N"/>
    <property type="match status" value="1"/>
</dbReference>
<evidence type="ECO:0000259" key="3">
    <source>
        <dbReference type="Pfam" id="PF14504"/>
    </source>
</evidence>
<dbReference type="Gene3D" id="3.40.33.10">
    <property type="entry name" value="CAP"/>
    <property type="match status" value="1"/>
</dbReference>
<dbReference type="InterPro" id="IPR029410">
    <property type="entry name" value="CAP_assoc"/>
</dbReference>
<comment type="caution">
    <text evidence="4">The sequence shown here is derived from an EMBL/GenBank/DDBJ whole genome shotgun (WGS) entry which is preliminary data.</text>
</comment>
<dbReference type="CDD" id="cd05379">
    <property type="entry name" value="CAP_bacterial"/>
    <property type="match status" value="1"/>
</dbReference>
<dbReference type="SUPFAM" id="SSF55797">
    <property type="entry name" value="PR-1-like"/>
    <property type="match status" value="1"/>
</dbReference>
<dbReference type="InterPro" id="IPR035940">
    <property type="entry name" value="CAP_sf"/>
</dbReference>
<keyword evidence="5" id="KW-1185">Reference proteome</keyword>
<dbReference type="Proteomes" id="UP000626244">
    <property type="component" value="Unassembled WGS sequence"/>
</dbReference>
<keyword evidence="1" id="KW-0472">Membrane</keyword>
<keyword evidence="1" id="KW-1133">Transmembrane helix</keyword>
<organism evidence="4 5">
    <name type="scientific">Gottfriedia solisilvae</name>
    <dbReference type="NCBI Taxonomy" id="1516104"/>
    <lineage>
        <taxon>Bacteria</taxon>
        <taxon>Bacillati</taxon>
        <taxon>Bacillota</taxon>
        <taxon>Bacilli</taxon>
        <taxon>Bacillales</taxon>
        <taxon>Bacillaceae</taxon>
        <taxon>Gottfriedia</taxon>
    </lineage>
</organism>
<evidence type="ECO:0000259" key="2">
    <source>
        <dbReference type="Pfam" id="PF00188"/>
    </source>
</evidence>
<keyword evidence="1" id="KW-0812">Transmembrane</keyword>
<protein>
    <submittedName>
        <fullName evidence="4">Membrane protein</fullName>
    </submittedName>
</protein>
<feature type="domain" description="CAP-associated" evidence="3">
    <location>
        <begin position="65"/>
        <end position="204"/>
    </location>
</feature>